<accession>A0A0C9T2H5</accession>
<name>A0A0C9T2H5_PLICR</name>
<organism evidence="1 2">
    <name type="scientific">Plicaturopsis crispa FD-325 SS-3</name>
    <dbReference type="NCBI Taxonomy" id="944288"/>
    <lineage>
        <taxon>Eukaryota</taxon>
        <taxon>Fungi</taxon>
        <taxon>Dikarya</taxon>
        <taxon>Basidiomycota</taxon>
        <taxon>Agaricomycotina</taxon>
        <taxon>Agaricomycetes</taxon>
        <taxon>Agaricomycetidae</taxon>
        <taxon>Amylocorticiales</taxon>
        <taxon>Amylocorticiaceae</taxon>
        <taxon>Plicatura</taxon>
        <taxon>Plicaturopsis crispa</taxon>
    </lineage>
</organism>
<dbReference type="Proteomes" id="UP000053263">
    <property type="component" value="Unassembled WGS sequence"/>
</dbReference>
<evidence type="ECO:0000313" key="2">
    <source>
        <dbReference type="Proteomes" id="UP000053263"/>
    </source>
</evidence>
<dbReference type="EMBL" id="KN832577">
    <property type="protein sequence ID" value="KII83474.1"/>
    <property type="molecule type" value="Genomic_DNA"/>
</dbReference>
<keyword evidence="2" id="KW-1185">Reference proteome</keyword>
<evidence type="ECO:0000313" key="1">
    <source>
        <dbReference type="EMBL" id="KII83474.1"/>
    </source>
</evidence>
<gene>
    <name evidence="1" type="ORF">PLICRDRAFT_180378</name>
</gene>
<dbReference type="HOGENOM" id="CLU_1714078_0_0_1"/>
<sequence length="153" mass="17807">MVIYSPSAIWRYRSSGGLTLPRRNPQETHDEHNARMAAVIAQFREKPIPERTHFLRIQRARRMMDRQLLYQRNFRPVNKDVEHWMTDVYDIWEKYQYFSVGETVVGLIGGDPSGVLAGTIKSITAAGPQVINLELSLEHPYEYCDCHFITVQL</sequence>
<dbReference type="AlphaFoldDB" id="A0A0C9T2H5"/>
<reference evidence="1 2" key="1">
    <citation type="submission" date="2014-06" db="EMBL/GenBank/DDBJ databases">
        <title>Evolutionary Origins and Diversification of the Mycorrhizal Mutualists.</title>
        <authorList>
            <consortium name="DOE Joint Genome Institute"/>
            <consortium name="Mycorrhizal Genomics Consortium"/>
            <person name="Kohler A."/>
            <person name="Kuo A."/>
            <person name="Nagy L.G."/>
            <person name="Floudas D."/>
            <person name="Copeland A."/>
            <person name="Barry K.W."/>
            <person name="Cichocki N."/>
            <person name="Veneault-Fourrey C."/>
            <person name="LaButti K."/>
            <person name="Lindquist E.A."/>
            <person name="Lipzen A."/>
            <person name="Lundell T."/>
            <person name="Morin E."/>
            <person name="Murat C."/>
            <person name="Riley R."/>
            <person name="Ohm R."/>
            <person name="Sun H."/>
            <person name="Tunlid A."/>
            <person name="Henrissat B."/>
            <person name="Grigoriev I.V."/>
            <person name="Hibbett D.S."/>
            <person name="Martin F."/>
        </authorList>
    </citation>
    <scope>NUCLEOTIDE SEQUENCE [LARGE SCALE GENOMIC DNA]</scope>
    <source>
        <strain evidence="1 2">FD-325 SS-3</strain>
    </source>
</reference>
<protein>
    <submittedName>
        <fullName evidence="1">Uncharacterized protein</fullName>
    </submittedName>
</protein>
<proteinExistence type="predicted"/>